<dbReference type="InterPro" id="IPR000873">
    <property type="entry name" value="AMP-dep_synth/lig_dom"/>
</dbReference>
<protein>
    <recommendedName>
        <fullName evidence="1">AMP-dependent synthetase/ligase domain-containing protein</fullName>
    </recommendedName>
</protein>
<dbReference type="PANTHER" id="PTHR45527:SF1">
    <property type="entry name" value="FATTY ACID SYNTHASE"/>
    <property type="match status" value="1"/>
</dbReference>
<feature type="non-terminal residue" evidence="2">
    <location>
        <position position="255"/>
    </location>
</feature>
<dbReference type="Gene3D" id="3.30.559.30">
    <property type="entry name" value="Nonribosomal peptide synthetase, condensation domain"/>
    <property type="match status" value="1"/>
</dbReference>
<name>A0A502GMY3_9PSED</name>
<dbReference type="Proteomes" id="UP000317933">
    <property type="component" value="Unassembled WGS sequence"/>
</dbReference>
<accession>A0A502GMY3</accession>
<organism evidence="2 3">
    <name type="scientific">Pseudomonas arsenicoxydans</name>
    <dbReference type="NCBI Taxonomy" id="702115"/>
    <lineage>
        <taxon>Bacteria</taxon>
        <taxon>Pseudomonadati</taxon>
        <taxon>Pseudomonadota</taxon>
        <taxon>Gammaproteobacteria</taxon>
        <taxon>Pseudomonadales</taxon>
        <taxon>Pseudomonadaceae</taxon>
        <taxon>Pseudomonas</taxon>
    </lineage>
</organism>
<dbReference type="SUPFAM" id="SSF56801">
    <property type="entry name" value="Acetyl-CoA synthetase-like"/>
    <property type="match status" value="1"/>
</dbReference>
<dbReference type="InterPro" id="IPR042099">
    <property type="entry name" value="ANL_N_sf"/>
</dbReference>
<dbReference type="GO" id="GO:0031177">
    <property type="term" value="F:phosphopantetheine binding"/>
    <property type="evidence" value="ECO:0007669"/>
    <property type="project" value="TreeGrafter"/>
</dbReference>
<dbReference type="RefSeq" id="WP_140672352.1">
    <property type="nucleotide sequence ID" value="NZ_RCZE01000040.1"/>
</dbReference>
<feature type="non-terminal residue" evidence="2">
    <location>
        <position position="1"/>
    </location>
</feature>
<gene>
    <name evidence="2" type="ORF">EAH78_32135</name>
</gene>
<sequence length="255" mass="28429">NYPITLSVDDQGEGFTLTAQTLHGIDPVRLTHYLVTALHGLLDAVVSDPQRPILTVPILPDAERQQLLVDFNATQADFPQEALIHELFEDQAQRHPDATALVFESQSLSYGELNRRANRLAHHLIALGVRPDDRVAICVERSLEMVVGLLAILKAGTGQPKGVMVEHRNVLNLDRGLRPFFTERMKQPYRVTMNASLLFDASVQDWMQLLSGNTVVIVPAAVRMDGQQLWHYFTQHAVDVFDSTPIQLQGLLEAG</sequence>
<dbReference type="EMBL" id="RCZE01000040">
    <property type="protein sequence ID" value="TPG62838.1"/>
    <property type="molecule type" value="Genomic_DNA"/>
</dbReference>
<dbReference type="PANTHER" id="PTHR45527">
    <property type="entry name" value="NONRIBOSOMAL PEPTIDE SYNTHETASE"/>
    <property type="match status" value="1"/>
</dbReference>
<dbReference type="AlphaFoldDB" id="A0A502GMY3"/>
<proteinExistence type="predicted"/>
<dbReference type="Pfam" id="PF00501">
    <property type="entry name" value="AMP-binding"/>
    <property type="match status" value="2"/>
</dbReference>
<dbReference type="GO" id="GO:0043041">
    <property type="term" value="P:amino acid activation for nonribosomal peptide biosynthetic process"/>
    <property type="evidence" value="ECO:0007669"/>
    <property type="project" value="TreeGrafter"/>
</dbReference>
<comment type="caution">
    <text evidence="2">The sequence shown here is derived from an EMBL/GenBank/DDBJ whole genome shotgun (WGS) entry which is preliminary data.</text>
</comment>
<feature type="domain" description="AMP-dependent synthetase/ligase" evidence="1">
    <location>
        <begin position="88"/>
        <end position="156"/>
    </location>
</feature>
<dbReference type="Gene3D" id="3.40.50.12780">
    <property type="entry name" value="N-terminal domain of ligase-like"/>
    <property type="match status" value="1"/>
</dbReference>
<evidence type="ECO:0000313" key="2">
    <source>
        <dbReference type="EMBL" id="TPG62838.1"/>
    </source>
</evidence>
<dbReference type="GO" id="GO:0005737">
    <property type="term" value="C:cytoplasm"/>
    <property type="evidence" value="ECO:0007669"/>
    <property type="project" value="TreeGrafter"/>
</dbReference>
<reference evidence="2 3" key="1">
    <citation type="journal article" date="2019" name="Environ. Microbiol.">
        <title>Species interactions and distinct microbial communities in high Arctic permafrost affected cryosols are associated with the CH4 and CO2 gas fluxes.</title>
        <authorList>
            <person name="Altshuler I."/>
            <person name="Hamel J."/>
            <person name="Turney S."/>
            <person name="Magnuson E."/>
            <person name="Levesque R."/>
            <person name="Greer C."/>
            <person name="Whyte L.G."/>
        </authorList>
    </citation>
    <scope>NUCLEOTIDE SEQUENCE [LARGE SCALE GENOMIC DNA]</scope>
    <source>
        <strain evidence="2 3">E3</strain>
    </source>
</reference>
<evidence type="ECO:0000259" key="1">
    <source>
        <dbReference type="Pfam" id="PF00501"/>
    </source>
</evidence>
<evidence type="ECO:0000313" key="3">
    <source>
        <dbReference type="Proteomes" id="UP000317933"/>
    </source>
</evidence>
<dbReference type="GO" id="GO:0044550">
    <property type="term" value="P:secondary metabolite biosynthetic process"/>
    <property type="evidence" value="ECO:0007669"/>
    <property type="project" value="TreeGrafter"/>
</dbReference>
<feature type="domain" description="AMP-dependent synthetase/ligase" evidence="1">
    <location>
        <begin position="157"/>
        <end position="254"/>
    </location>
</feature>
<dbReference type="Gene3D" id="3.40.50.980">
    <property type="match status" value="1"/>
</dbReference>